<proteinExistence type="predicted"/>
<comment type="caution">
    <text evidence="1">The sequence shown here is derived from an EMBL/GenBank/DDBJ whole genome shotgun (WGS) entry which is preliminary data.</text>
</comment>
<evidence type="ECO:0000313" key="1">
    <source>
        <dbReference type="EMBL" id="KAG8197585.1"/>
    </source>
</evidence>
<dbReference type="Proteomes" id="UP000827092">
    <property type="component" value="Unassembled WGS sequence"/>
</dbReference>
<accession>A0AAV6VNC5</accession>
<organism evidence="1 2">
    <name type="scientific">Oedothorax gibbosus</name>
    <dbReference type="NCBI Taxonomy" id="931172"/>
    <lineage>
        <taxon>Eukaryota</taxon>
        <taxon>Metazoa</taxon>
        <taxon>Ecdysozoa</taxon>
        <taxon>Arthropoda</taxon>
        <taxon>Chelicerata</taxon>
        <taxon>Arachnida</taxon>
        <taxon>Araneae</taxon>
        <taxon>Araneomorphae</taxon>
        <taxon>Entelegynae</taxon>
        <taxon>Araneoidea</taxon>
        <taxon>Linyphiidae</taxon>
        <taxon>Erigoninae</taxon>
        <taxon>Oedothorax</taxon>
    </lineage>
</organism>
<dbReference type="EMBL" id="JAFNEN010000053">
    <property type="protein sequence ID" value="KAG8197585.1"/>
    <property type="molecule type" value="Genomic_DNA"/>
</dbReference>
<evidence type="ECO:0000313" key="2">
    <source>
        <dbReference type="Proteomes" id="UP000827092"/>
    </source>
</evidence>
<reference evidence="1 2" key="1">
    <citation type="journal article" date="2022" name="Nat. Ecol. Evol.">
        <title>A masculinizing supergene underlies an exaggerated male reproductive morph in a spider.</title>
        <authorList>
            <person name="Hendrickx F."/>
            <person name="De Corte Z."/>
            <person name="Sonet G."/>
            <person name="Van Belleghem S.M."/>
            <person name="Kostlbacher S."/>
            <person name="Vangestel C."/>
        </authorList>
    </citation>
    <scope>NUCLEOTIDE SEQUENCE [LARGE SCALE GENOMIC DNA]</scope>
    <source>
        <strain evidence="1">W744_W776</strain>
    </source>
</reference>
<dbReference type="AlphaFoldDB" id="A0AAV6VNC5"/>
<sequence length="84" mass="9997">MEVKPFLYRVTDISLSELTKTRHYTADQRLDVRIHQLHINHNFRLFNPHFTAFIDRWIPILLSYSNSALQNQIGMTLNDIIPFV</sequence>
<protein>
    <submittedName>
        <fullName evidence="1">Uncharacterized protein</fullName>
    </submittedName>
</protein>
<name>A0AAV6VNC5_9ARAC</name>
<gene>
    <name evidence="1" type="ORF">JTE90_021315</name>
</gene>
<keyword evidence="2" id="KW-1185">Reference proteome</keyword>